<dbReference type="Proteomes" id="UP000266673">
    <property type="component" value="Unassembled WGS sequence"/>
</dbReference>
<gene>
    <name evidence="1" type="ORF">C2G38_2224169</name>
</gene>
<keyword evidence="2" id="KW-1185">Reference proteome</keyword>
<evidence type="ECO:0000313" key="1">
    <source>
        <dbReference type="EMBL" id="RIB03734.1"/>
    </source>
</evidence>
<dbReference type="EMBL" id="QKWP01002332">
    <property type="protein sequence ID" value="RIB03734.1"/>
    <property type="molecule type" value="Genomic_DNA"/>
</dbReference>
<protein>
    <submittedName>
        <fullName evidence="1">Uncharacterized protein</fullName>
    </submittedName>
</protein>
<reference evidence="1 2" key="1">
    <citation type="submission" date="2018-06" db="EMBL/GenBank/DDBJ databases">
        <title>Comparative genomics reveals the genomic features of Rhizophagus irregularis, R. cerebriforme, R. diaphanum and Gigaspora rosea, and their symbiotic lifestyle signature.</title>
        <authorList>
            <person name="Morin E."/>
            <person name="San Clemente H."/>
            <person name="Chen E.C.H."/>
            <person name="De La Providencia I."/>
            <person name="Hainaut M."/>
            <person name="Kuo A."/>
            <person name="Kohler A."/>
            <person name="Murat C."/>
            <person name="Tang N."/>
            <person name="Roy S."/>
            <person name="Loubradou J."/>
            <person name="Henrissat B."/>
            <person name="Grigoriev I.V."/>
            <person name="Corradi N."/>
            <person name="Roux C."/>
            <person name="Martin F.M."/>
        </authorList>
    </citation>
    <scope>NUCLEOTIDE SEQUENCE [LARGE SCALE GENOMIC DNA]</scope>
    <source>
        <strain evidence="1 2">DAOM 194757</strain>
    </source>
</reference>
<dbReference type="AlphaFoldDB" id="A0A397U0L0"/>
<evidence type="ECO:0000313" key="2">
    <source>
        <dbReference type="Proteomes" id="UP000266673"/>
    </source>
</evidence>
<organism evidence="1 2">
    <name type="scientific">Gigaspora rosea</name>
    <dbReference type="NCBI Taxonomy" id="44941"/>
    <lineage>
        <taxon>Eukaryota</taxon>
        <taxon>Fungi</taxon>
        <taxon>Fungi incertae sedis</taxon>
        <taxon>Mucoromycota</taxon>
        <taxon>Glomeromycotina</taxon>
        <taxon>Glomeromycetes</taxon>
        <taxon>Diversisporales</taxon>
        <taxon>Gigasporaceae</taxon>
        <taxon>Gigaspora</taxon>
    </lineage>
</organism>
<name>A0A397U0L0_9GLOM</name>
<accession>A0A397U0L0</accession>
<proteinExistence type="predicted"/>
<dbReference type="OrthoDB" id="2374784at2759"/>
<comment type="caution">
    <text evidence="1">The sequence shown here is derived from an EMBL/GenBank/DDBJ whole genome shotgun (WGS) entry which is preliminary data.</text>
</comment>
<sequence>MNFDEFKQFIQVEVDKLDFTKGIFEFDIQINFIENSERTFNELASLLCNKIEKQDGFKWRIEAYMTKQIYYWSHFIQQLYKKDDDHFKSAQVLLQNYQSHRGQLILKIENEGFRAIGFTMQLINGLKDVKELNIDATYKTIKGHFELYGLIGEILNLVFLWSMNDKDYSEINAVQNQNDNQHLLFIDPSFSLNIDFPFEVYLQNHQKEVLNIN</sequence>